<dbReference type="AlphaFoldDB" id="A0A317T6U2"/>
<dbReference type="OrthoDB" id="597625at2"/>
<accession>A0A317T6U2</accession>
<reference evidence="2" key="1">
    <citation type="submission" date="2017-10" db="EMBL/GenBank/DDBJ databases">
        <authorList>
            <person name="Gaisin V.A."/>
            <person name="Rysina M.S."/>
            <person name="Grouzdev D.S."/>
        </authorList>
    </citation>
    <scope>NUCLEOTIDE SEQUENCE [LARGE SCALE GENOMIC DNA]</scope>
    <source>
        <strain evidence="2">V1</strain>
    </source>
</reference>
<dbReference type="CDD" id="cd00130">
    <property type="entry name" value="PAS"/>
    <property type="match status" value="1"/>
</dbReference>
<dbReference type="RefSeq" id="WP_110022886.1">
    <property type="nucleotide sequence ID" value="NZ_PDNZ01000003.1"/>
</dbReference>
<evidence type="ECO:0000313" key="1">
    <source>
        <dbReference type="EMBL" id="PWW82412.1"/>
    </source>
</evidence>
<dbReference type="InterPro" id="IPR035965">
    <property type="entry name" value="PAS-like_dom_sf"/>
</dbReference>
<comment type="caution">
    <text evidence="1">The sequence shown here is derived from an EMBL/GenBank/DDBJ whole genome shotgun (WGS) entry which is preliminary data.</text>
</comment>
<name>A0A317T6U2_9CHLB</name>
<dbReference type="Gene3D" id="3.30.450.20">
    <property type="entry name" value="PAS domain"/>
    <property type="match status" value="1"/>
</dbReference>
<dbReference type="EMBL" id="PDNZ01000003">
    <property type="protein sequence ID" value="PWW82412.1"/>
    <property type="molecule type" value="Genomic_DNA"/>
</dbReference>
<dbReference type="SUPFAM" id="SSF55785">
    <property type="entry name" value="PYP-like sensor domain (PAS domain)"/>
    <property type="match status" value="1"/>
</dbReference>
<sequence>MKIYKDFNYRLREYILKKHGSISAFCRATGIKYPAQMGPYLKGKSIPGKKLLAKLEKDGADIDWIMHGKRNTLISGLGAHLMTSSYKLEMERIMRRLQLLYQQLDETHSTQFDAYAVINCNLILDEFTRSFEKFLGYNNNALQGIYFLDLIHPNERAYVHNYVFIEKEENSKCELSSRFKSANNHYIEVEWSAYGNNITKDCKEHREYVIVARKSINTTANK</sequence>
<dbReference type="InterPro" id="IPR000014">
    <property type="entry name" value="PAS"/>
</dbReference>
<dbReference type="Proteomes" id="UP000246278">
    <property type="component" value="Unassembled WGS sequence"/>
</dbReference>
<gene>
    <name evidence="1" type="ORF">CR164_05270</name>
</gene>
<evidence type="ECO:0000313" key="2">
    <source>
        <dbReference type="Proteomes" id="UP000246278"/>
    </source>
</evidence>
<proteinExistence type="predicted"/>
<organism evidence="1 2">
    <name type="scientific">Prosthecochloris marina</name>
    <dbReference type="NCBI Taxonomy" id="2017681"/>
    <lineage>
        <taxon>Bacteria</taxon>
        <taxon>Pseudomonadati</taxon>
        <taxon>Chlorobiota</taxon>
        <taxon>Chlorobiia</taxon>
        <taxon>Chlorobiales</taxon>
        <taxon>Chlorobiaceae</taxon>
        <taxon>Prosthecochloris</taxon>
    </lineage>
</organism>
<keyword evidence="2" id="KW-1185">Reference proteome</keyword>
<protein>
    <submittedName>
        <fullName evidence="1">Diguanylate cyclase</fullName>
    </submittedName>
</protein>